<keyword evidence="5" id="KW-1185">Reference proteome</keyword>
<gene>
    <name evidence="4" type="ORF">PQO03_03825</name>
</gene>
<name>A0ABY7VTK0_9BACT</name>
<dbReference type="CDD" id="cd01310">
    <property type="entry name" value="TatD_DNAse"/>
    <property type="match status" value="1"/>
</dbReference>
<protein>
    <submittedName>
        <fullName evidence="4">TatD family hydrolase</fullName>
    </submittedName>
</protein>
<dbReference type="InterPro" id="IPR001130">
    <property type="entry name" value="TatD-like"/>
</dbReference>
<reference evidence="4 5" key="1">
    <citation type="submission" date="2023-02" db="EMBL/GenBank/DDBJ databases">
        <title>Genome sequence of Lentisphaera profundi SAORIC-696.</title>
        <authorList>
            <person name="Kim e."/>
            <person name="Cho J.-C."/>
            <person name="Choi A."/>
            <person name="Kang I."/>
        </authorList>
    </citation>
    <scope>NUCLEOTIDE SEQUENCE [LARGE SCALE GENOMIC DNA]</scope>
    <source>
        <strain evidence="4 5">SAORIC-696</strain>
    </source>
</reference>
<evidence type="ECO:0000313" key="4">
    <source>
        <dbReference type="EMBL" id="WDE97084.1"/>
    </source>
</evidence>
<dbReference type="NCBIfam" id="TIGR00010">
    <property type="entry name" value="YchF/TatD family DNA exonuclease"/>
    <property type="match status" value="1"/>
</dbReference>
<comment type="similarity">
    <text evidence="1">Belongs to the metallo-dependent hydrolases superfamily. TatD-type hydrolase family.</text>
</comment>
<evidence type="ECO:0000256" key="3">
    <source>
        <dbReference type="ARBA" id="ARBA00022801"/>
    </source>
</evidence>
<dbReference type="PANTHER" id="PTHR46124">
    <property type="entry name" value="D-AMINOACYL-TRNA DEACYLASE"/>
    <property type="match status" value="1"/>
</dbReference>
<organism evidence="4 5">
    <name type="scientific">Lentisphaera profundi</name>
    <dbReference type="NCBI Taxonomy" id="1658616"/>
    <lineage>
        <taxon>Bacteria</taxon>
        <taxon>Pseudomonadati</taxon>
        <taxon>Lentisphaerota</taxon>
        <taxon>Lentisphaeria</taxon>
        <taxon>Lentisphaerales</taxon>
        <taxon>Lentisphaeraceae</taxon>
        <taxon>Lentisphaera</taxon>
    </lineage>
</organism>
<dbReference type="PANTHER" id="PTHR46124:SF2">
    <property type="entry name" value="D-AMINOACYL-TRNA DEACYLASE"/>
    <property type="match status" value="1"/>
</dbReference>
<dbReference type="RefSeq" id="WP_274151255.1">
    <property type="nucleotide sequence ID" value="NZ_CP117811.1"/>
</dbReference>
<dbReference type="InterPro" id="IPR032466">
    <property type="entry name" value="Metal_Hydrolase"/>
</dbReference>
<keyword evidence="2" id="KW-0479">Metal-binding</keyword>
<sequence>MFDTHFHLDPEDNPEEIYLAARAAGVNNMTLIGCDPESCDRALTTAQKFDNMYFSAGVHPLYVKDFKGNITDFDKYYQDSNNVAVGEIGLDFYYDKDKEIQNKQLEIFETFLEKSVELAKPAIIHSREAFPETLSCLKNTLQNKQDFILHCYTGDEKWVSEFIDAGGYISYSGIVTFKNAESLRKSLSKVPKDRILIETDSPYLAPVPMRGKRNQPAYVVHVRDKVADLLNMSPEDLSELTSQNAKNIFKLSSKK</sequence>
<dbReference type="Pfam" id="PF01026">
    <property type="entry name" value="TatD_DNase"/>
    <property type="match status" value="1"/>
</dbReference>
<dbReference type="InterPro" id="IPR018228">
    <property type="entry name" value="DNase_TatD-rel_CS"/>
</dbReference>
<dbReference type="Proteomes" id="UP001214250">
    <property type="component" value="Chromosome 1"/>
</dbReference>
<keyword evidence="3 4" id="KW-0378">Hydrolase</keyword>
<proteinExistence type="inferred from homology"/>
<evidence type="ECO:0000313" key="5">
    <source>
        <dbReference type="Proteomes" id="UP001214250"/>
    </source>
</evidence>
<dbReference type="PROSITE" id="PS01091">
    <property type="entry name" value="TATD_3"/>
    <property type="match status" value="1"/>
</dbReference>
<dbReference type="GO" id="GO:0016787">
    <property type="term" value="F:hydrolase activity"/>
    <property type="evidence" value="ECO:0007669"/>
    <property type="project" value="UniProtKB-KW"/>
</dbReference>
<dbReference type="EMBL" id="CP117811">
    <property type="protein sequence ID" value="WDE97084.1"/>
    <property type="molecule type" value="Genomic_DNA"/>
</dbReference>
<dbReference type="PIRSF" id="PIRSF005902">
    <property type="entry name" value="DNase_TatD"/>
    <property type="match status" value="1"/>
</dbReference>
<dbReference type="SUPFAM" id="SSF51556">
    <property type="entry name" value="Metallo-dependent hydrolases"/>
    <property type="match status" value="1"/>
</dbReference>
<evidence type="ECO:0000256" key="2">
    <source>
        <dbReference type="ARBA" id="ARBA00022723"/>
    </source>
</evidence>
<evidence type="ECO:0000256" key="1">
    <source>
        <dbReference type="ARBA" id="ARBA00009275"/>
    </source>
</evidence>
<dbReference type="Gene3D" id="3.20.20.140">
    <property type="entry name" value="Metal-dependent hydrolases"/>
    <property type="match status" value="1"/>
</dbReference>
<dbReference type="InterPro" id="IPR015991">
    <property type="entry name" value="TatD/YcfH-like"/>
</dbReference>
<accession>A0ABY7VTK0</accession>